<dbReference type="Pfam" id="PF02298">
    <property type="entry name" value="Cu_bind_like"/>
    <property type="match status" value="1"/>
</dbReference>
<accession>A0A4D6L7W4</accession>
<dbReference type="PROSITE" id="PS51485">
    <property type="entry name" value="PHYTOCYANIN"/>
    <property type="match status" value="1"/>
</dbReference>
<evidence type="ECO:0000259" key="7">
    <source>
        <dbReference type="PROSITE" id="PS51485"/>
    </source>
</evidence>
<sequence length="123" mass="13139">MALGRGSAVVLLLSLCFLLLHSHMAHAATYTVGGTGGWTFNTVAWPKGKRFKAGDTLVFRYSPTLHNVVAVNRGGYDGCTTPRGSKVYTSGNDQIRLAKGQNYFICNFVGHCQAGMKIAVTAA</sequence>
<dbReference type="Gene3D" id="2.60.40.420">
    <property type="entry name" value="Cupredoxins - blue copper proteins"/>
    <property type="match status" value="1"/>
</dbReference>
<reference evidence="8 9" key="1">
    <citation type="submission" date="2019-04" db="EMBL/GenBank/DDBJ databases">
        <title>An improved genome assembly and genetic linkage map for asparagus bean, Vigna unguiculata ssp. sesquipedialis.</title>
        <authorList>
            <person name="Xia Q."/>
            <person name="Zhang R."/>
            <person name="Dong Y."/>
        </authorList>
    </citation>
    <scope>NUCLEOTIDE SEQUENCE [LARGE SCALE GENOMIC DNA]</scope>
    <source>
        <tissue evidence="8">Leaf</tissue>
    </source>
</reference>
<feature type="chain" id="PRO_5020039216" description="Basic blue protein" evidence="6">
    <location>
        <begin position="28"/>
        <end position="123"/>
    </location>
</feature>
<evidence type="ECO:0000256" key="3">
    <source>
        <dbReference type="ARBA" id="ARBA00023157"/>
    </source>
</evidence>
<feature type="signal peptide" evidence="6">
    <location>
        <begin position="1"/>
        <end position="27"/>
    </location>
</feature>
<evidence type="ECO:0000256" key="4">
    <source>
        <dbReference type="ARBA" id="ARBA00071970"/>
    </source>
</evidence>
<dbReference type="PANTHER" id="PTHR33021:SF515">
    <property type="entry name" value="BASIC BLUE-LIKE PROTEIN"/>
    <property type="match status" value="1"/>
</dbReference>
<keyword evidence="3" id="KW-1015">Disulfide bond</keyword>
<dbReference type="GO" id="GO:0005886">
    <property type="term" value="C:plasma membrane"/>
    <property type="evidence" value="ECO:0007669"/>
    <property type="project" value="TreeGrafter"/>
</dbReference>
<dbReference type="PANTHER" id="PTHR33021">
    <property type="entry name" value="BLUE COPPER PROTEIN"/>
    <property type="match status" value="1"/>
</dbReference>
<proteinExistence type="predicted"/>
<evidence type="ECO:0000256" key="5">
    <source>
        <dbReference type="ARBA" id="ARBA00082491"/>
    </source>
</evidence>
<gene>
    <name evidence="8" type="ORF">DEO72_LG2g4963</name>
</gene>
<dbReference type="InterPro" id="IPR008972">
    <property type="entry name" value="Cupredoxin"/>
</dbReference>
<evidence type="ECO:0000256" key="6">
    <source>
        <dbReference type="SAM" id="SignalP"/>
    </source>
</evidence>
<dbReference type="InterPro" id="IPR039391">
    <property type="entry name" value="Phytocyanin-like"/>
</dbReference>
<keyword evidence="9" id="KW-1185">Reference proteome</keyword>
<organism evidence="8 9">
    <name type="scientific">Vigna unguiculata</name>
    <name type="common">Cowpea</name>
    <dbReference type="NCBI Taxonomy" id="3917"/>
    <lineage>
        <taxon>Eukaryota</taxon>
        <taxon>Viridiplantae</taxon>
        <taxon>Streptophyta</taxon>
        <taxon>Embryophyta</taxon>
        <taxon>Tracheophyta</taxon>
        <taxon>Spermatophyta</taxon>
        <taxon>Magnoliopsida</taxon>
        <taxon>eudicotyledons</taxon>
        <taxon>Gunneridae</taxon>
        <taxon>Pentapetalae</taxon>
        <taxon>rosids</taxon>
        <taxon>fabids</taxon>
        <taxon>Fabales</taxon>
        <taxon>Fabaceae</taxon>
        <taxon>Papilionoideae</taxon>
        <taxon>50 kb inversion clade</taxon>
        <taxon>NPAAA clade</taxon>
        <taxon>indigoferoid/millettioid clade</taxon>
        <taxon>Phaseoleae</taxon>
        <taxon>Vigna</taxon>
    </lineage>
</organism>
<dbReference type="GO" id="GO:0009055">
    <property type="term" value="F:electron transfer activity"/>
    <property type="evidence" value="ECO:0007669"/>
    <property type="project" value="InterPro"/>
</dbReference>
<dbReference type="SUPFAM" id="SSF49503">
    <property type="entry name" value="Cupredoxins"/>
    <property type="match status" value="1"/>
</dbReference>
<dbReference type="AlphaFoldDB" id="A0A4D6L7W4"/>
<feature type="domain" description="Phytocyanin" evidence="7">
    <location>
        <begin position="28"/>
        <end position="123"/>
    </location>
</feature>
<evidence type="ECO:0000256" key="2">
    <source>
        <dbReference type="ARBA" id="ARBA00023008"/>
    </source>
</evidence>
<dbReference type="GO" id="GO:0046872">
    <property type="term" value="F:metal ion binding"/>
    <property type="evidence" value="ECO:0007669"/>
    <property type="project" value="UniProtKB-KW"/>
</dbReference>
<evidence type="ECO:0000313" key="8">
    <source>
        <dbReference type="EMBL" id="QCD84608.1"/>
    </source>
</evidence>
<dbReference type="CDD" id="cd11013">
    <property type="entry name" value="Plantacyanin"/>
    <property type="match status" value="1"/>
</dbReference>
<evidence type="ECO:0000313" key="9">
    <source>
        <dbReference type="Proteomes" id="UP000501690"/>
    </source>
</evidence>
<dbReference type="FunFam" id="2.60.40.420:FF:000013">
    <property type="entry name" value="basic blue protein-like"/>
    <property type="match status" value="1"/>
</dbReference>
<name>A0A4D6L7W4_VIGUN</name>
<protein>
    <recommendedName>
        <fullName evidence="4">Basic blue protein</fullName>
    </recommendedName>
    <alternativeName>
        <fullName evidence="5">Plantacyanin</fullName>
    </alternativeName>
</protein>
<keyword evidence="2" id="KW-0186">Copper</keyword>
<keyword evidence="6" id="KW-0732">Signal</keyword>
<evidence type="ECO:0000256" key="1">
    <source>
        <dbReference type="ARBA" id="ARBA00022723"/>
    </source>
</evidence>
<dbReference type="EMBL" id="CP039346">
    <property type="protein sequence ID" value="QCD84608.1"/>
    <property type="molecule type" value="Genomic_DNA"/>
</dbReference>
<keyword evidence="1" id="KW-0479">Metal-binding</keyword>
<dbReference type="InterPro" id="IPR041844">
    <property type="entry name" value="Plantacyanin"/>
</dbReference>
<dbReference type="Proteomes" id="UP000501690">
    <property type="component" value="Linkage Group LG2"/>
</dbReference>
<dbReference type="InterPro" id="IPR003245">
    <property type="entry name" value="Phytocyanin_dom"/>
</dbReference>